<dbReference type="InterPro" id="IPR023213">
    <property type="entry name" value="CAT-like_dom_sf"/>
</dbReference>
<evidence type="ECO:0000256" key="3">
    <source>
        <dbReference type="ARBA" id="ARBA00009587"/>
    </source>
</evidence>
<evidence type="ECO:0000256" key="4">
    <source>
        <dbReference type="ARBA" id="ARBA00013244"/>
    </source>
</evidence>
<proteinExistence type="inferred from homology"/>
<evidence type="ECO:0000256" key="2">
    <source>
        <dbReference type="ARBA" id="ARBA00005189"/>
    </source>
</evidence>
<keyword evidence="5" id="KW-0444">Lipid biosynthesis</keyword>
<evidence type="ECO:0000313" key="14">
    <source>
        <dbReference type="Proteomes" id="UP000321039"/>
    </source>
</evidence>
<dbReference type="GO" id="GO:0019432">
    <property type="term" value="P:triglyceride biosynthetic process"/>
    <property type="evidence" value="ECO:0007669"/>
    <property type="project" value="UniProtKB-UniPathway"/>
</dbReference>
<evidence type="ECO:0000256" key="7">
    <source>
        <dbReference type="ARBA" id="ARBA00022798"/>
    </source>
</evidence>
<comment type="similarity">
    <text evidence="3">Belongs to the long-chain O-acyltransferase family.</text>
</comment>
<dbReference type="Pfam" id="PF03007">
    <property type="entry name" value="WS_DGAT_cat"/>
    <property type="match status" value="1"/>
</dbReference>
<dbReference type="Proteomes" id="UP000321039">
    <property type="component" value="Unassembled WGS sequence"/>
</dbReference>
<dbReference type="Gene3D" id="3.30.559.10">
    <property type="entry name" value="Chloramphenicol acetyltransferase-like domain"/>
    <property type="match status" value="1"/>
</dbReference>
<comment type="pathway">
    <text evidence="1">Glycerolipid metabolism; triacylglycerol biosynthesis.</text>
</comment>
<dbReference type="InterPro" id="IPR045034">
    <property type="entry name" value="O-acyltransferase_WSD1-like"/>
</dbReference>
<comment type="caution">
    <text evidence="13">The sequence shown here is derived from an EMBL/GenBank/DDBJ whole genome shotgun (WGS) entry which is preliminary data.</text>
</comment>
<evidence type="ECO:0000256" key="10">
    <source>
        <dbReference type="ARBA" id="ARBA00048109"/>
    </source>
</evidence>
<dbReference type="NCBIfam" id="TIGR02946">
    <property type="entry name" value="acyl_WS_DGAT"/>
    <property type="match status" value="1"/>
</dbReference>
<evidence type="ECO:0000259" key="12">
    <source>
        <dbReference type="Pfam" id="PF06974"/>
    </source>
</evidence>
<sequence length="450" mass="49198">MADTIPLGRTDRFLLKLESADTPAHTASLSTFKLPAGAHPGFIRDLVQELSEQAVTAPPFNYVLAQKGDTAWTVLPPEDIDLDYHVRHSALPWPGGERELGSLISRLHARPLDFNRPLWELNVIEGLENGRFATYLKMHHALADGAAVIGILTDSLSTNSDEPPKAPWARSFATTLREERESIQPPEQPAAQSLLQALGKVATSVRTRPASGFVGPFVAPKSVFNTKITGARRYATQQIELQRLKAIGAREKVSVNDAFLAILSSALRRYLQEIDELPDRPLVAAVPAATLRETQDGLGNSVTVIYASLATNLEDPVERMHVISESMRQGKQFISELNQQQIAILNGLVLLPAAFLNTIGGGTPSRPIVNVTISNVQGPRHTLWFGQAECEALYPCSMIVQAQALNITARGYRDHINLGIVGARDSLPSIQRLAVYTLEALEEIEQRLGL</sequence>
<gene>
    <name evidence="13" type="ORF">FV139_01275</name>
</gene>
<dbReference type="RefSeq" id="WP_148066435.1">
    <property type="nucleotide sequence ID" value="NZ_VRZA01000001.1"/>
</dbReference>
<keyword evidence="9 13" id="KW-0012">Acyltransferase</keyword>
<evidence type="ECO:0000256" key="1">
    <source>
        <dbReference type="ARBA" id="ARBA00004771"/>
    </source>
</evidence>
<dbReference type="InterPro" id="IPR009721">
    <property type="entry name" value="O-acyltransferase_WSD1_C"/>
</dbReference>
<dbReference type="GO" id="GO:0051701">
    <property type="term" value="P:biological process involved in interaction with host"/>
    <property type="evidence" value="ECO:0007669"/>
    <property type="project" value="TreeGrafter"/>
</dbReference>
<name>A0A5C9A5J1_9GAMM</name>
<evidence type="ECO:0000256" key="9">
    <source>
        <dbReference type="ARBA" id="ARBA00023315"/>
    </source>
</evidence>
<reference evidence="13 14" key="1">
    <citation type="submission" date="2019-08" db="EMBL/GenBank/DDBJ databases">
        <title>Parahaliea maris sp. nov., isolated from the surface seawater.</title>
        <authorList>
            <person name="Liu Y."/>
        </authorList>
    </citation>
    <scope>NUCLEOTIDE SEQUENCE [LARGE SCALE GENOMIC DNA]</scope>
    <source>
        <strain evidence="13 14">HSLHS9</strain>
    </source>
</reference>
<dbReference type="AlphaFoldDB" id="A0A5C9A5J1"/>
<comment type="pathway">
    <text evidence="2">Lipid metabolism.</text>
</comment>
<dbReference type="EMBL" id="VRZA01000001">
    <property type="protein sequence ID" value="TXS96165.1"/>
    <property type="molecule type" value="Genomic_DNA"/>
</dbReference>
<feature type="domain" description="O-acyltransferase WSD1 C-terminal" evidence="12">
    <location>
        <begin position="299"/>
        <end position="445"/>
    </location>
</feature>
<keyword evidence="6 13" id="KW-0808">Transferase</keyword>
<feature type="domain" description="O-acyltransferase WSD1-like N-terminal" evidence="11">
    <location>
        <begin position="8"/>
        <end position="258"/>
    </location>
</feature>
<dbReference type="InterPro" id="IPR004255">
    <property type="entry name" value="O-acyltransferase_WSD1_N"/>
</dbReference>
<dbReference type="GO" id="GO:0005886">
    <property type="term" value="C:plasma membrane"/>
    <property type="evidence" value="ECO:0007669"/>
    <property type="project" value="TreeGrafter"/>
</dbReference>
<dbReference type="Pfam" id="PF06974">
    <property type="entry name" value="WS_DGAT_C"/>
    <property type="match status" value="1"/>
</dbReference>
<dbReference type="PANTHER" id="PTHR31650:SF1">
    <property type="entry name" value="WAX ESTER SYNTHASE_DIACYLGLYCEROL ACYLTRANSFERASE 4-RELATED"/>
    <property type="match status" value="1"/>
</dbReference>
<dbReference type="GO" id="GO:0001666">
    <property type="term" value="P:response to hypoxia"/>
    <property type="evidence" value="ECO:0007669"/>
    <property type="project" value="TreeGrafter"/>
</dbReference>
<comment type="catalytic activity">
    <reaction evidence="10">
        <text>an acyl-CoA + a 1,2-diacyl-sn-glycerol = a triacyl-sn-glycerol + CoA</text>
        <dbReference type="Rhea" id="RHEA:10868"/>
        <dbReference type="ChEBI" id="CHEBI:17815"/>
        <dbReference type="ChEBI" id="CHEBI:57287"/>
        <dbReference type="ChEBI" id="CHEBI:58342"/>
        <dbReference type="ChEBI" id="CHEBI:64615"/>
        <dbReference type="EC" id="2.3.1.20"/>
    </reaction>
</comment>
<dbReference type="EC" id="2.3.1.20" evidence="4"/>
<dbReference type="GO" id="GO:0006071">
    <property type="term" value="P:glycerol metabolic process"/>
    <property type="evidence" value="ECO:0007669"/>
    <property type="project" value="UniProtKB-KW"/>
</dbReference>
<evidence type="ECO:0000313" key="13">
    <source>
        <dbReference type="EMBL" id="TXS96165.1"/>
    </source>
</evidence>
<keyword evidence="7" id="KW-0319">Glycerol metabolism</keyword>
<evidence type="ECO:0000256" key="8">
    <source>
        <dbReference type="ARBA" id="ARBA00023098"/>
    </source>
</evidence>
<dbReference type="UniPathway" id="UPA00282"/>
<keyword evidence="8" id="KW-0443">Lipid metabolism</keyword>
<dbReference type="InterPro" id="IPR014292">
    <property type="entry name" value="Acyl_transf_WS/DGAT"/>
</dbReference>
<dbReference type="Gene3D" id="3.30.559.30">
    <property type="entry name" value="Nonribosomal peptide synthetase, condensation domain"/>
    <property type="match status" value="1"/>
</dbReference>
<evidence type="ECO:0000256" key="6">
    <source>
        <dbReference type="ARBA" id="ARBA00022679"/>
    </source>
</evidence>
<dbReference type="GO" id="GO:0004144">
    <property type="term" value="F:diacylglycerol O-acyltransferase activity"/>
    <property type="evidence" value="ECO:0007669"/>
    <property type="project" value="UniProtKB-EC"/>
</dbReference>
<evidence type="ECO:0000256" key="5">
    <source>
        <dbReference type="ARBA" id="ARBA00022516"/>
    </source>
</evidence>
<dbReference type="GO" id="GO:0071731">
    <property type="term" value="P:response to nitric oxide"/>
    <property type="evidence" value="ECO:0007669"/>
    <property type="project" value="TreeGrafter"/>
</dbReference>
<keyword evidence="14" id="KW-1185">Reference proteome</keyword>
<protein>
    <recommendedName>
        <fullName evidence="4">diacylglycerol O-acyltransferase</fullName>
        <ecNumber evidence="4">2.3.1.20</ecNumber>
    </recommendedName>
</protein>
<dbReference type="PANTHER" id="PTHR31650">
    <property type="entry name" value="O-ACYLTRANSFERASE (WSD1-LIKE) FAMILY PROTEIN"/>
    <property type="match status" value="1"/>
</dbReference>
<dbReference type="SUPFAM" id="SSF52777">
    <property type="entry name" value="CoA-dependent acyltransferases"/>
    <property type="match status" value="1"/>
</dbReference>
<evidence type="ECO:0000259" key="11">
    <source>
        <dbReference type="Pfam" id="PF03007"/>
    </source>
</evidence>
<organism evidence="13 14">
    <name type="scientific">Parahaliea maris</name>
    <dbReference type="NCBI Taxonomy" id="2716870"/>
    <lineage>
        <taxon>Bacteria</taxon>
        <taxon>Pseudomonadati</taxon>
        <taxon>Pseudomonadota</taxon>
        <taxon>Gammaproteobacteria</taxon>
        <taxon>Cellvibrionales</taxon>
        <taxon>Halieaceae</taxon>
        <taxon>Parahaliea</taxon>
    </lineage>
</organism>
<accession>A0A5C9A5J1</accession>